<proteinExistence type="predicted"/>
<sequence>MSLLAVSSLAVAGVATVQADAQDNPTFGAKRTAVKSFHFDKNTITGEESNFNSYM</sequence>
<name>A0ABX8W3G7_9LACO</name>
<protein>
    <submittedName>
        <fullName evidence="2">Uncharacterized protein</fullName>
    </submittedName>
</protein>
<keyword evidence="1" id="KW-0732">Signal</keyword>
<evidence type="ECO:0000313" key="3">
    <source>
        <dbReference type="Proteomes" id="UP000826550"/>
    </source>
</evidence>
<feature type="chain" id="PRO_5046602529" evidence="1">
    <location>
        <begin position="22"/>
        <end position="55"/>
    </location>
</feature>
<evidence type="ECO:0000313" key="2">
    <source>
        <dbReference type="EMBL" id="QYN52027.1"/>
    </source>
</evidence>
<accession>A0ABX8W3G7</accession>
<reference evidence="2 3" key="1">
    <citation type="submission" date="2020-01" db="EMBL/GenBank/DDBJ databases">
        <title>Vast differences in strain-level diversity in the gut microbiota of two closely related honey bee species.</title>
        <authorList>
            <person name="Ellegaard K.M."/>
            <person name="Suenami S."/>
            <person name="Miyazaki R."/>
            <person name="Engel P."/>
        </authorList>
    </citation>
    <scope>NUCLEOTIDE SEQUENCE [LARGE SCALE GENOMIC DNA]</scope>
    <source>
        <strain evidence="2 3">ESL0416</strain>
    </source>
</reference>
<keyword evidence="3" id="KW-1185">Reference proteome</keyword>
<organism evidence="2 3">
    <name type="scientific">Lactobacillus panisapium</name>
    <dbReference type="NCBI Taxonomy" id="2012495"/>
    <lineage>
        <taxon>Bacteria</taxon>
        <taxon>Bacillati</taxon>
        <taxon>Bacillota</taxon>
        <taxon>Bacilli</taxon>
        <taxon>Lactobacillales</taxon>
        <taxon>Lactobacillaceae</taxon>
        <taxon>Lactobacillus</taxon>
    </lineage>
</organism>
<dbReference type="Proteomes" id="UP000826550">
    <property type="component" value="Chromosome"/>
</dbReference>
<feature type="signal peptide" evidence="1">
    <location>
        <begin position="1"/>
        <end position="21"/>
    </location>
</feature>
<dbReference type="RefSeq" id="WP_220220531.1">
    <property type="nucleotide sequence ID" value="NZ_CP048268.1"/>
</dbReference>
<gene>
    <name evidence="2" type="ORF">GYM71_00695</name>
</gene>
<evidence type="ECO:0000256" key="1">
    <source>
        <dbReference type="SAM" id="SignalP"/>
    </source>
</evidence>
<dbReference type="EMBL" id="CP048268">
    <property type="protein sequence ID" value="QYN52027.1"/>
    <property type="molecule type" value="Genomic_DNA"/>
</dbReference>